<evidence type="ECO:0000313" key="6">
    <source>
        <dbReference type="Proteomes" id="UP000054097"/>
    </source>
</evidence>
<accession>A0A0C3B7P4</accession>
<evidence type="ECO:0000313" key="5">
    <source>
        <dbReference type="EMBL" id="KIM28124.1"/>
    </source>
</evidence>
<dbReference type="SUPFAM" id="SSF48056">
    <property type="entry name" value="Di-copper centre-containing domain"/>
    <property type="match status" value="1"/>
</dbReference>
<protein>
    <recommendedName>
        <fullName evidence="4">Tyrosinase copper-binding domain-containing protein</fullName>
    </recommendedName>
</protein>
<dbReference type="PROSITE" id="PS00498">
    <property type="entry name" value="TYROSINASE_2"/>
    <property type="match status" value="1"/>
</dbReference>
<dbReference type="PANTHER" id="PTHR11474">
    <property type="entry name" value="TYROSINASE FAMILY MEMBER"/>
    <property type="match status" value="1"/>
</dbReference>
<dbReference type="Proteomes" id="UP000054097">
    <property type="component" value="Unassembled WGS sequence"/>
</dbReference>
<keyword evidence="3" id="KW-0732">Signal</keyword>
<dbReference type="PANTHER" id="PTHR11474:SF126">
    <property type="entry name" value="TYROSINASE-LIKE PROTEIN TYR-1-RELATED"/>
    <property type="match status" value="1"/>
</dbReference>
<name>A0A0C3B7P4_SERVB</name>
<dbReference type="STRING" id="933852.A0A0C3B7P4"/>
<evidence type="ECO:0000256" key="3">
    <source>
        <dbReference type="SAM" id="SignalP"/>
    </source>
</evidence>
<reference evidence="5 6" key="1">
    <citation type="submission" date="2014-04" db="EMBL/GenBank/DDBJ databases">
        <authorList>
            <consortium name="DOE Joint Genome Institute"/>
            <person name="Kuo A."/>
            <person name="Zuccaro A."/>
            <person name="Kohler A."/>
            <person name="Nagy L.G."/>
            <person name="Floudas D."/>
            <person name="Copeland A."/>
            <person name="Barry K.W."/>
            <person name="Cichocki N."/>
            <person name="Veneault-Fourrey C."/>
            <person name="LaButti K."/>
            <person name="Lindquist E.A."/>
            <person name="Lipzen A."/>
            <person name="Lundell T."/>
            <person name="Morin E."/>
            <person name="Murat C."/>
            <person name="Sun H."/>
            <person name="Tunlid A."/>
            <person name="Henrissat B."/>
            <person name="Grigoriev I.V."/>
            <person name="Hibbett D.S."/>
            <person name="Martin F."/>
            <person name="Nordberg H.P."/>
            <person name="Cantor M.N."/>
            <person name="Hua S.X."/>
        </authorList>
    </citation>
    <scope>NUCLEOTIDE SEQUENCE [LARGE SCALE GENOMIC DNA]</scope>
    <source>
        <strain evidence="5 6">MAFF 305830</strain>
    </source>
</reference>
<gene>
    <name evidence="5" type="ORF">M408DRAFT_24137</name>
</gene>
<reference evidence="6" key="2">
    <citation type="submission" date="2015-01" db="EMBL/GenBank/DDBJ databases">
        <title>Evolutionary Origins and Diversification of the Mycorrhizal Mutualists.</title>
        <authorList>
            <consortium name="DOE Joint Genome Institute"/>
            <consortium name="Mycorrhizal Genomics Consortium"/>
            <person name="Kohler A."/>
            <person name="Kuo A."/>
            <person name="Nagy L.G."/>
            <person name="Floudas D."/>
            <person name="Copeland A."/>
            <person name="Barry K.W."/>
            <person name="Cichocki N."/>
            <person name="Veneault-Fourrey C."/>
            <person name="LaButti K."/>
            <person name="Lindquist E.A."/>
            <person name="Lipzen A."/>
            <person name="Lundell T."/>
            <person name="Morin E."/>
            <person name="Murat C."/>
            <person name="Riley R."/>
            <person name="Ohm R."/>
            <person name="Sun H."/>
            <person name="Tunlid A."/>
            <person name="Henrissat B."/>
            <person name="Grigoriev I.V."/>
            <person name="Hibbett D.S."/>
            <person name="Martin F."/>
        </authorList>
    </citation>
    <scope>NUCLEOTIDE SEQUENCE [LARGE SCALE GENOMIC DNA]</scope>
    <source>
        <strain evidence="6">MAFF 305830</strain>
    </source>
</reference>
<dbReference type="AlphaFoldDB" id="A0A0C3B7P4"/>
<proteinExistence type="predicted"/>
<keyword evidence="2" id="KW-0186">Copper</keyword>
<keyword evidence="6" id="KW-1185">Reference proteome</keyword>
<feature type="domain" description="Tyrosinase copper-binding" evidence="4">
    <location>
        <begin position="326"/>
        <end position="337"/>
    </location>
</feature>
<evidence type="ECO:0000256" key="1">
    <source>
        <dbReference type="ARBA" id="ARBA00022723"/>
    </source>
</evidence>
<feature type="signal peptide" evidence="3">
    <location>
        <begin position="1"/>
        <end position="24"/>
    </location>
</feature>
<dbReference type="GO" id="GO:0046872">
    <property type="term" value="F:metal ion binding"/>
    <property type="evidence" value="ECO:0007669"/>
    <property type="project" value="UniProtKB-KW"/>
</dbReference>
<dbReference type="EMBL" id="KN824295">
    <property type="protein sequence ID" value="KIM28124.1"/>
    <property type="molecule type" value="Genomic_DNA"/>
</dbReference>
<dbReference type="InterPro" id="IPR050316">
    <property type="entry name" value="Tyrosinase/Hemocyanin"/>
</dbReference>
<organism evidence="5 6">
    <name type="scientific">Serendipita vermifera MAFF 305830</name>
    <dbReference type="NCBI Taxonomy" id="933852"/>
    <lineage>
        <taxon>Eukaryota</taxon>
        <taxon>Fungi</taxon>
        <taxon>Dikarya</taxon>
        <taxon>Basidiomycota</taxon>
        <taxon>Agaricomycotina</taxon>
        <taxon>Agaricomycetes</taxon>
        <taxon>Sebacinales</taxon>
        <taxon>Serendipitaceae</taxon>
        <taxon>Serendipita</taxon>
    </lineage>
</organism>
<sequence>MPKLQWSNLRTLVLFGVLVSLSASTNTVHAHSLSRRVEQIPWIDYEGIKLAASEALDSDVQRRALADSAGGYPHLEAREPSTSARRCKKIEKRKEWRQLSYGEKKDYIRAIKCLQTRPDYGISPITNNLYDAFTQVHTTDFGLFHISSPFLPWHRWFVWIHNEALKHECGYTGPAPYWDYTKDYKNPTGSPIFSTDPEIGFGTHGSVVLNELGRGGFKVDNGAFANFKVNIPIPHYLTRNFTYWKEGDPDGFWGYQLGESFSPRAVQKLLSSPTFWDLEVNVDALNVTGNFGIHNSPHYLSMGDWVGPAWVAGTKFSLNGTTAPNDPMFWPHHQNVDRIFWTWQQKPGKQWEYNGKQGTHTDFPELNPPEPADAHLSDILPFFGLGPDVPVALAFKTENWPLCYTY</sequence>
<dbReference type="GO" id="GO:0016491">
    <property type="term" value="F:oxidoreductase activity"/>
    <property type="evidence" value="ECO:0007669"/>
    <property type="project" value="InterPro"/>
</dbReference>
<dbReference type="InterPro" id="IPR002227">
    <property type="entry name" value="Tyrosinase_Cu-bd"/>
</dbReference>
<dbReference type="OrthoDB" id="6132182at2759"/>
<dbReference type="HOGENOM" id="CLU_035914_1_3_1"/>
<feature type="chain" id="PRO_5002161529" description="Tyrosinase copper-binding domain-containing protein" evidence="3">
    <location>
        <begin position="25"/>
        <end position="406"/>
    </location>
</feature>
<evidence type="ECO:0000259" key="4">
    <source>
        <dbReference type="PROSITE" id="PS00498"/>
    </source>
</evidence>
<evidence type="ECO:0000256" key="2">
    <source>
        <dbReference type="ARBA" id="ARBA00023008"/>
    </source>
</evidence>
<keyword evidence="1" id="KW-0479">Metal-binding</keyword>
<dbReference type="PRINTS" id="PR00092">
    <property type="entry name" value="TYROSINASE"/>
</dbReference>
<dbReference type="Gene3D" id="1.10.1280.10">
    <property type="entry name" value="Di-copper center containing domain from catechol oxidase"/>
    <property type="match status" value="1"/>
</dbReference>
<dbReference type="Pfam" id="PF00264">
    <property type="entry name" value="Tyrosinase"/>
    <property type="match status" value="1"/>
</dbReference>
<dbReference type="InterPro" id="IPR008922">
    <property type="entry name" value="Di-copper_centre_dom_sf"/>
</dbReference>